<reference evidence="2" key="1">
    <citation type="submission" date="2021-02" db="EMBL/GenBank/DDBJ databases">
        <authorList>
            <person name="Han P."/>
        </authorList>
    </citation>
    <scope>NUCLEOTIDE SEQUENCE</scope>
    <source>
        <strain evidence="2">Nitrosomonas nitrosa 18-3D</strain>
    </source>
</reference>
<evidence type="ECO:0000256" key="1">
    <source>
        <dbReference type="SAM" id="SignalP"/>
    </source>
</evidence>
<feature type="signal peptide" evidence="1">
    <location>
        <begin position="1"/>
        <end position="23"/>
    </location>
</feature>
<sequence>MNKVSMLAMLLILLLIFAWGASAQTIRPPGGSSSGDGGSSGVGTPIVSKIELVMTVIKNEKQEVSGNLFGGVAGASLRLLDSPIGTYGYLDISAEGSFRYALKNDLPQVQVLGPNDTAQEIFRYQVTTTNNITVDAKLTVYILGNPSVSFDNVEIEFNNGSNEASPIHAGNAAQMGQYMRGQLTTSSDRDWFIFNSLGNEIINLELCPEGSHCKDEKAWVMYVFDADKFASEGNENQSVTLRTYLDRTNETLATAQANHFYLLYDKGFFNNSLIGIIDPCFGDRRTLDIGVGPQPKNYLALITSPLLRSSGLDVQGNAKSDLEGCGSGDTVLERVKASLPDGSKIIEQFIVAYPYSDDQYTLRVTRTGADPFAVLSPSSVTFDSIGRKANVAKMRVNNQLYSVKLEQLNTPISADMLSTFGIESIQQLDEPLTADPYLPTYNPANQIVRYPQVLDTQSGIVYSVEMLYHPESNTLSLLKATPVN</sequence>
<organism evidence="2 3">
    <name type="scientific">Nitrosomonas nitrosa</name>
    <dbReference type="NCBI Taxonomy" id="52442"/>
    <lineage>
        <taxon>Bacteria</taxon>
        <taxon>Pseudomonadati</taxon>
        <taxon>Pseudomonadota</taxon>
        <taxon>Betaproteobacteria</taxon>
        <taxon>Nitrosomonadales</taxon>
        <taxon>Nitrosomonadaceae</taxon>
        <taxon>Nitrosomonas</taxon>
    </lineage>
</organism>
<name>A0A8H8YYP9_9PROT</name>
<proteinExistence type="predicted"/>
<dbReference type="InterPro" id="IPR010221">
    <property type="entry name" value="VCBS_dom"/>
</dbReference>
<dbReference type="AlphaFoldDB" id="A0A8H8YYP9"/>
<dbReference type="NCBIfam" id="TIGR01965">
    <property type="entry name" value="VCBS_repeat"/>
    <property type="match status" value="1"/>
</dbReference>
<protein>
    <recommendedName>
        <fullName evidence="4">VCBS repeat-containing protein</fullName>
    </recommendedName>
</protein>
<evidence type="ECO:0000313" key="3">
    <source>
        <dbReference type="Proteomes" id="UP000601736"/>
    </source>
</evidence>
<accession>A0A8H8YYP9</accession>
<gene>
    <name evidence="2" type="ORF">NMYAN_130044</name>
</gene>
<keyword evidence="1" id="KW-0732">Signal</keyword>
<dbReference type="Gene3D" id="2.60.120.380">
    <property type="match status" value="1"/>
</dbReference>
<evidence type="ECO:0000313" key="2">
    <source>
        <dbReference type="EMBL" id="CAE6494273.1"/>
    </source>
</evidence>
<evidence type="ECO:0008006" key="4">
    <source>
        <dbReference type="Google" id="ProtNLM"/>
    </source>
</evidence>
<feature type="chain" id="PRO_5034401653" description="VCBS repeat-containing protein" evidence="1">
    <location>
        <begin position="24"/>
        <end position="484"/>
    </location>
</feature>
<comment type="caution">
    <text evidence="2">The sequence shown here is derived from an EMBL/GenBank/DDBJ whole genome shotgun (WGS) entry which is preliminary data.</text>
</comment>
<dbReference type="EMBL" id="CAJNAP010000005">
    <property type="protein sequence ID" value="CAE6494273.1"/>
    <property type="molecule type" value="Genomic_DNA"/>
</dbReference>
<dbReference type="RefSeq" id="WP_204799401.1">
    <property type="nucleotide sequence ID" value="NZ_CAJNAP010000005.1"/>
</dbReference>
<dbReference type="Proteomes" id="UP000601736">
    <property type="component" value="Unassembled WGS sequence"/>
</dbReference>